<evidence type="ECO:0000259" key="4">
    <source>
        <dbReference type="PROSITE" id="PS51000"/>
    </source>
</evidence>
<dbReference type="PANTHER" id="PTHR30146:SF155">
    <property type="entry name" value="ALANINE RACEMASE"/>
    <property type="match status" value="1"/>
</dbReference>
<dbReference type="Gene3D" id="3.40.50.2300">
    <property type="match status" value="2"/>
</dbReference>
<dbReference type="InterPro" id="IPR001034">
    <property type="entry name" value="DeoR_HTH"/>
</dbReference>
<gene>
    <name evidence="5" type="ORF">RBR11_14825</name>
</gene>
<sequence>MREPIGRRQDELLAFVREHGTVRVTDLADELGISAVTVRRDVERLAESGHLKRSHGRVSWPVAPEPREPSASGPVIGMLVPTVTYYFSEIVAAAREVVESENGRLIVSVSDYRTEEEPEHVASMVAAGADGLLLCPTPPDDDARTPGHESWISELSTPVVLVERHGALGTPLDALDRVCTDHARGAYQAVSHLASLGHRRIAFAAQPTPTRPQLYRGYTAAQQALGLDGADLVYSKPPDHSVSAQQREKDRPYDFDALVTEVLAGRVTAALVHTDVDAVMLTQRLIRHGLRVPEDFSIIAYDDVMAALSDVPLSAAAPPKYAVGALAARTLLERIADPDQPIRHTDLLPELRLRSSVAPPREQTGGGA</sequence>
<organism evidence="5 6">
    <name type="scientific">Microbacterium capsulatum</name>
    <dbReference type="NCBI Taxonomy" id="3041921"/>
    <lineage>
        <taxon>Bacteria</taxon>
        <taxon>Bacillati</taxon>
        <taxon>Actinomycetota</taxon>
        <taxon>Actinomycetes</taxon>
        <taxon>Micrococcales</taxon>
        <taxon>Microbacteriaceae</taxon>
        <taxon>Microbacterium</taxon>
    </lineage>
</organism>
<proteinExistence type="predicted"/>
<dbReference type="RefSeq" id="WP_308490145.1">
    <property type="nucleotide sequence ID" value="NZ_JAVFCB010000009.1"/>
</dbReference>
<keyword evidence="6" id="KW-1185">Reference proteome</keyword>
<evidence type="ECO:0000313" key="6">
    <source>
        <dbReference type="Proteomes" id="UP001230289"/>
    </source>
</evidence>
<dbReference type="InterPro" id="IPR036390">
    <property type="entry name" value="WH_DNA-bd_sf"/>
</dbReference>
<dbReference type="Pfam" id="PF13377">
    <property type="entry name" value="Peripla_BP_3"/>
    <property type="match status" value="1"/>
</dbReference>
<comment type="caution">
    <text evidence="5">The sequence shown here is derived from an EMBL/GenBank/DDBJ whole genome shotgun (WGS) entry which is preliminary data.</text>
</comment>
<dbReference type="Pfam" id="PF08220">
    <property type="entry name" value="HTH_DeoR"/>
    <property type="match status" value="1"/>
</dbReference>
<dbReference type="SUPFAM" id="SSF46785">
    <property type="entry name" value="Winged helix' DNA-binding domain"/>
    <property type="match status" value="1"/>
</dbReference>
<evidence type="ECO:0000256" key="2">
    <source>
        <dbReference type="ARBA" id="ARBA00023125"/>
    </source>
</evidence>
<dbReference type="InterPro" id="IPR028082">
    <property type="entry name" value="Peripla_BP_I"/>
</dbReference>
<evidence type="ECO:0000313" key="5">
    <source>
        <dbReference type="EMBL" id="MDQ4215191.1"/>
    </source>
</evidence>
<dbReference type="InterPro" id="IPR046335">
    <property type="entry name" value="LacI/GalR-like_sensor"/>
</dbReference>
<reference evidence="5 6" key="1">
    <citation type="submission" date="2023-08" db="EMBL/GenBank/DDBJ databases">
        <title>Microbacterium sp. nov., isolated from a waste landfill.</title>
        <authorList>
            <person name="Wen W."/>
        </authorList>
    </citation>
    <scope>NUCLEOTIDE SEQUENCE [LARGE SCALE GENOMIC DNA]</scope>
    <source>
        <strain evidence="5 6">ASV81</strain>
    </source>
</reference>
<feature type="domain" description="HTH deoR-type" evidence="4">
    <location>
        <begin position="5"/>
        <end position="60"/>
    </location>
</feature>
<dbReference type="PANTHER" id="PTHR30146">
    <property type="entry name" value="LACI-RELATED TRANSCRIPTIONAL REPRESSOR"/>
    <property type="match status" value="1"/>
</dbReference>
<dbReference type="Proteomes" id="UP001230289">
    <property type="component" value="Unassembled WGS sequence"/>
</dbReference>
<evidence type="ECO:0000256" key="3">
    <source>
        <dbReference type="ARBA" id="ARBA00023163"/>
    </source>
</evidence>
<keyword evidence="1" id="KW-0805">Transcription regulation</keyword>
<dbReference type="SUPFAM" id="SSF53822">
    <property type="entry name" value="Periplasmic binding protein-like I"/>
    <property type="match status" value="1"/>
</dbReference>
<dbReference type="SMART" id="SM00420">
    <property type="entry name" value="HTH_DEOR"/>
    <property type="match status" value="1"/>
</dbReference>
<name>A0ABU0XJ90_9MICO</name>
<keyword evidence="3" id="KW-0804">Transcription</keyword>
<evidence type="ECO:0000256" key="1">
    <source>
        <dbReference type="ARBA" id="ARBA00023015"/>
    </source>
</evidence>
<dbReference type="PRINTS" id="PR00037">
    <property type="entry name" value="HTHLACR"/>
</dbReference>
<dbReference type="PROSITE" id="PS00894">
    <property type="entry name" value="HTH_DEOR_1"/>
    <property type="match status" value="1"/>
</dbReference>
<accession>A0ABU0XJ90</accession>
<dbReference type="CDD" id="cd06267">
    <property type="entry name" value="PBP1_LacI_sugar_binding-like"/>
    <property type="match status" value="1"/>
</dbReference>
<keyword evidence="2" id="KW-0238">DNA-binding</keyword>
<dbReference type="PROSITE" id="PS51000">
    <property type="entry name" value="HTH_DEOR_2"/>
    <property type="match status" value="1"/>
</dbReference>
<dbReference type="InterPro" id="IPR018356">
    <property type="entry name" value="Tscrpt_reg_HTH_DeoR_CS"/>
</dbReference>
<protein>
    <submittedName>
        <fullName evidence="5">Substrate-binding domain-containing protein</fullName>
    </submittedName>
</protein>
<dbReference type="Gene3D" id="1.10.10.10">
    <property type="entry name" value="Winged helix-like DNA-binding domain superfamily/Winged helix DNA-binding domain"/>
    <property type="match status" value="1"/>
</dbReference>
<dbReference type="EMBL" id="JAVFCB010000009">
    <property type="protein sequence ID" value="MDQ4215191.1"/>
    <property type="molecule type" value="Genomic_DNA"/>
</dbReference>
<dbReference type="InterPro" id="IPR036388">
    <property type="entry name" value="WH-like_DNA-bd_sf"/>
</dbReference>